<dbReference type="STRING" id="1121449.SAMN02745704_01566"/>
<dbReference type="NCBIfam" id="NF038262">
    <property type="entry name" value="SiaB_fam_kinase"/>
    <property type="match status" value="1"/>
</dbReference>
<gene>
    <name evidence="1" type="ORF">SAMN02745704_01566</name>
</gene>
<sequence length="182" mass="20646">MTHDVLRHYEMVRQDGLILSFSGPVSQGVVEGLAELMREQMRTELTEERLVRKVFAILVEQLQNIVRYSSERVPGTGGEEEMAQGQVLVGREPDGRYFVACGNKIPRDEGQRLLERVGRMRSMDREELKALYKQMRRQGPDPESKGAGLGFIEMARKAERPLDCSVVPVDNETSFFSMKVVA</sequence>
<accession>A0A1T4WYN8</accession>
<protein>
    <recommendedName>
        <fullName evidence="3">Histidine kinase-, DNA gyrase B-, and HSP90-like ATPase</fullName>
    </recommendedName>
</protein>
<reference evidence="1 2" key="1">
    <citation type="submission" date="2017-02" db="EMBL/GenBank/DDBJ databases">
        <authorList>
            <person name="Peterson S.W."/>
        </authorList>
    </citation>
    <scope>NUCLEOTIDE SEQUENCE [LARGE SCALE GENOMIC DNA]</scope>
    <source>
        <strain evidence="1 2">DSM 16080</strain>
    </source>
</reference>
<evidence type="ECO:0000313" key="1">
    <source>
        <dbReference type="EMBL" id="SKA82503.1"/>
    </source>
</evidence>
<organism evidence="1 2">
    <name type="scientific">Paucidesulfovibrio gracilis DSM 16080</name>
    <dbReference type="NCBI Taxonomy" id="1121449"/>
    <lineage>
        <taxon>Bacteria</taxon>
        <taxon>Pseudomonadati</taxon>
        <taxon>Thermodesulfobacteriota</taxon>
        <taxon>Desulfovibrionia</taxon>
        <taxon>Desulfovibrionales</taxon>
        <taxon>Desulfovibrionaceae</taxon>
        <taxon>Paucidesulfovibrio</taxon>
    </lineage>
</organism>
<dbReference type="RefSeq" id="WP_078717127.1">
    <property type="nucleotide sequence ID" value="NZ_FUYC01000005.1"/>
</dbReference>
<dbReference type="EMBL" id="FUYC01000005">
    <property type="protein sequence ID" value="SKA82503.1"/>
    <property type="molecule type" value="Genomic_DNA"/>
</dbReference>
<evidence type="ECO:0008006" key="3">
    <source>
        <dbReference type="Google" id="ProtNLM"/>
    </source>
</evidence>
<dbReference type="Proteomes" id="UP000190027">
    <property type="component" value="Unassembled WGS sequence"/>
</dbReference>
<dbReference type="Pfam" id="PF19788">
    <property type="entry name" value="DUF6272"/>
    <property type="match status" value="1"/>
</dbReference>
<proteinExistence type="predicted"/>
<keyword evidence="2" id="KW-1185">Reference proteome</keyword>
<dbReference type="OrthoDB" id="5365713at2"/>
<dbReference type="InterPro" id="IPR046239">
    <property type="entry name" value="DUF6272"/>
</dbReference>
<evidence type="ECO:0000313" key="2">
    <source>
        <dbReference type="Proteomes" id="UP000190027"/>
    </source>
</evidence>
<dbReference type="AlphaFoldDB" id="A0A1T4WYN8"/>
<name>A0A1T4WYN8_9BACT</name>